<reference evidence="2 3" key="1">
    <citation type="submission" date="2024-10" db="EMBL/GenBank/DDBJ databases">
        <authorList>
            <person name="Cho J.-C."/>
        </authorList>
    </citation>
    <scope>NUCLEOTIDE SEQUENCE [LARGE SCALE GENOMIC DNA]</scope>
    <source>
        <strain evidence="2 3">KCTC29696</strain>
    </source>
</reference>
<evidence type="ECO:0008006" key="4">
    <source>
        <dbReference type="Google" id="ProtNLM"/>
    </source>
</evidence>
<evidence type="ECO:0000256" key="1">
    <source>
        <dbReference type="SAM" id="MobiDB-lite"/>
    </source>
</evidence>
<sequence>MGAFTYSDLVSLDLGKLNSAAADWKSMVGELAKIREDARDGLLKKSEQARWEGLDATVTREFVRKTAKEFDDLYLEAQSVHSVLSDAHTELSRIQKRAKDLADEARRGAPDRLPEPDPSLLVLDGDNGTVRVVEAVCDAKGTSQRTKDRMQWYADTLTGLVAHAAEVDAAVTRALKKSHGGDPYNAGHARYTSLDEDQLPRAVKLASLGEDANDKQRAELRRLWQSLSPEARAQLWMKHKDDLLAAGLLSPTVKRIAPDRGSGPHGVKEPGWDEFATNQKMQLLIEGADWKGMGDAARHMSHYLGNSGDFMELPVDKMLSDDEGFRNHVEDEVRAHQGKWREQALEEFRRNGGQPVAIPVETANKDYRFTQEGNENWYFAVGSTRSNVTGVVTVVPGINGEPKVDLDYQANAWDRYNWDEGKGVDIYGISIPDGQMGRQHTVGLAQEFDMAGSSSIKHHSLDDPTLAMPGPDDPGRDGGRTAPTREQRQEREGVGR</sequence>
<dbReference type="Proteomes" id="UP001607069">
    <property type="component" value="Unassembled WGS sequence"/>
</dbReference>
<evidence type="ECO:0000313" key="2">
    <source>
        <dbReference type="EMBL" id="MFH0248152.1"/>
    </source>
</evidence>
<feature type="region of interest" description="Disordered" evidence="1">
    <location>
        <begin position="101"/>
        <end position="120"/>
    </location>
</feature>
<comment type="caution">
    <text evidence="2">The sequence shown here is derived from an EMBL/GenBank/DDBJ whole genome shotgun (WGS) entry which is preliminary data.</text>
</comment>
<gene>
    <name evidence="2" type="ORF">ACG5V6_07985</name>
</gene>
<dbReference type="EMBL" id="JBIHMK010000020">
    <property type="protein sequence ID" value="MFH0248152.1"/>
    <property type="molecule type" value="Genomic_DNA"/>
</dbReference>
<protein>
    <recommendedName>
        <fullName evidence="4">WXG100 family type VII secretion target</fullName>
    </recommendedName>
</protein>
<evidence type="ECO:0000313" key="3">
    <source>
        <dbReference type="Proteomes" id="UP001607069"/>
    </source>
</evidence>
<feature type="compositionally biased region" description="Basic and acidic residues" evidence="1">
    <location>
        <begin position="101"/>
        <end position="115"/>
    </location>
</feature>
<accession>A0ABW7HQJ8</accession>
<proteinExistence type="predicted"/>
<name>A0ABW7HQJ8_9ACTN</name>
<keyword evidence="3" id="KW-1185">Reference proteome</keyword>
<organism evidence="2 3">
    <name type="scientific">Streptomyces chitinivorans</name>
    <dbReference type="NCBI Taxonomy" id="1257027"/>
    <lineage>
        <taxon>Bacteria</taxon>
        <taxon>Bacillati</taxon>
        <taxon>Actinomycetota</taxon>
        <taxon>Actinomycetes</taxon>
        <taxon>Kitasatosporales</taxon>
        <taxon>Streptomycetaceae</taxon>
        <taxon>Streptomyces</taxon>
    </lineage>
</organism>
<feature type="compositionally biased region" description="Basic and acidic residues" evidence="1">
    <location>
        <begin position="473"/>
        <end position="496"/>
    </location>
</feature>
<feature type="region of interest" description="Disordered" evidence="1">
    <location>
        <begin position="453"/>
        <end position="496"/>
    </location>
</feature>
<dbReference type="RefSeq" id="WP_279948810.1">
    <property type="nucleotide sequence ID" value="NZ_BAABEN010000017.1"/>
</dbReference>